<evidence type="ECO:0000259" key="7">
    <source>
        <dbReference type="PROSITE" id="PS50076"/>
    </source>
</evidence>
<dbReference type="Proteomes" id="UP000095285">
    <property type="component" value="Unassembled WGS sequence"/>
</dbReference>
<sequence>MWQMFIARYSRALVMPFVIVIGAVGYFIEQKFSTPKEIPYLDASIKEGRENRQMEIELDSEYGTPMDISKIRNKIVPESSLLLNTGRKEAIDKFVELIFQVMGWKIVCLYFMKRNHYDVLGIPYDATDEEIKNAFVEKSQQLHPDGKNFNPEMVRSMDKYAPDLTEQFMQLKTAYDILRRSARRKQYDQMMGIERLKRFNRRSEKLNLYDIEDKKPSFMTNFGMSAREFISGDFYVRLASNADNSLMYFTVGSVVIILILQKLYVW</sequence>
<accession>A0A1I7VA51</accession>
<evidence type="ECO:0000256" key="2">
    <source>
        <dbReference type="ARBA" id="ARBA00007304"/>
    </source>
</evidence>
<feature type="domain" description="J" evidence="7">
    <location>
        <begin position="115"/>
        <end position="191"/>
    </location>
</feature>
<dbReference type="PANTHER" id="PTHR44825">
    <property type="match status" value="1"/>
</dbReference>
<dbReference type="SUPFAM" id="SSF46565">
    <property type="entry name" value="Chaperone J-domain"/>
    <property type="match status" value="1"/>
</dbReference>
<dbReference type="CDD" id="cd06257">
    <property type="entry name" value="DnaJ"/>
    <property type="match status" value="1"/>
</dbReference>
<evidence type="ECO:0000256" key="4">
    <source>
        <dbReference type="ARBA" id="ARBA00022989"/>
    </source>
</evidence>
<evidence type="ECO:0000256" key="3">
    <source>
        <dbReference type="ARBA" id="ARBA00022692"/>
    </source>
</evidence>
<keyword evidence="5 6" id="KW-0472">Membrane</keyword>
<dbReference type="InterPro" id="IPR001623">
    <property type="entry name" value="DnaJ_domain"/>
</dbReference>
<dbReference type="Pfam" id="PF00226">
    <property type="entry name" value="DnaJ"/>
    <property type="match status" value="1"/>
</dbReference>
<proteinExistence type="inferred from homology"/>
<dbReference type="Gene3D" id="1.10.287.110">
    <property type="entry name" value="DnaJ domain"/>
    <property type="match status" value="1"/>
</dbReference>
<dbReference type="PRINTS" id="PR00625">
    <property type="entry name" value="JDOMAIN"/>
</dbReference>
<evidence type="ECO:0000313" key="9">
    <source>
        <dbReference type="WBParaSite" id="EN70_11496"/>
    </source>
</evidence>
<evidence type="ECO:0000256" key="5">
    <source>
        <dbReference type="ARBA" id="ARBA00023136"/>
    </source>
</evidence>
<dbReference type="InterPro" id="IPR052763">
    <property type="entry name" value="DnaJ_C4"/>
</dbReference>
<dbReference type="STRING" id="7209.A0A1I7VA51"/>
<dbReference type="InterPro" id="IPR031933">
    <property type="entry name" value="UPF0767"/>
</dbReference>
<keyword evidence="3 6" id="KW-0812">Transmembrane</keyword>
<keyword evidence="4 6" id="KW-1133">Transmembrane helix</keyword>
<feature type="transmembrane region" description="Helical" evidence="6">
    <location>
        <begin position="12"/>
        <end position="28"/>
    </location>
</feature>
<evidence type="ECO:0000256" key="1">
    <source>
        <dbReference type="ARBA" id="ARBA00004167"/>
    </source>
</evidence>
<organism evidence="8 9">
    <name type="scientific">Loa loa</name>
    <name type="common">Eye worm</name>
    <name type="synonym">Filaria loa</name>
    <dbReference type="NCBI Taxonomy" id="7209"/>
    <lineage>
        <taxon>Eukaryota</taxon>
        <taxon>Metazoa</taxon>
        <taxon>Ecdysozoa</taxon>
        <taxon>Nematoda</taxon>
        <taxon>Chromadorea</taxon>
        <taxon>Rhabditida</taxon>
        <taxon>Spirurina</taxon>
        <taxon>Spiruromorpha</taxon>
        <taxon>Filarioidea</taxon>
        <taxon>Onchocercidae</taxon>
        <taxon>Loa</taxon>
    </lineage>
</organism>
<name>A0A1I7VA51_LOALO</name>
<dbReference type="SMART" id="SM00271">
    <property type="entry name" value="DnaJ"/>
    <property type="match status" value="1"/>
</dbReference>
<dbReference type="WBParaSite" id="EN70_11496">
    <property type="protein sequence ID" value="EN70_11496"/>
    <property type="gene ID" value="EN70_11496"/>
</dbReference>
<dbReference type="Pfam" id="PF15990">
    <property type="entry name" value="UPF0767"/>
    <property type="match status" value="1"/>
</dbReference>
<dbReference type="AlphaFoldDB" id="A0A1I7VA51"/>
<dbReference type="PROSITE" id="PS50076">
    <property type="entry name" value="DNAJ_2"/>
    <property type="match status" value="1"/>
</dbReference>
<evidence type="ECO:0000256" key="6">
    <source>
        <dbReference type="SAM" id="Phobius"/>
    </source>
</evidence>
<keyword evidence="8" id="KW-1185">Reference proteome</keyword>
<comment type="subcellular location">
    <subcellularLocation>
        <location evidence="1">Membrane</location>
        <topology evidence="1">Single-pass membrane protein</topology>
    </subcellularLocation>
</comment>
<comment type="similarity">
    <text evidence="2">Belongs to the SMIM12 family.</text>
</comment>
<dbReference type="GO" id="GO:0016020">
    <property type="term" value="C:membrane"/>
    <property type="evidence" value="ECO:0007669"/>
    <property type="project" value="UniProtKB-SubCell"/>
</dbReference>
<reference evidence="8" key="1">
    <citation type="submission" date="2012-04" db="EMBL/GenBank/DDBJ databases">
        <title>The Genome Sequence of Loa loa.</title>
        <authorList>
            <consortium name="The Broad Institute Genome Sequencing Platform"/>
            <consortium name="Broad Institute Genome Sequencing Center for Infectious Disease"/>
            <person name="Nutman T.B."/>
            <person name="Fink D.L."/>
            <person name="Russ C."/>
            <person name="Young S."/>
            <person name="Zeng Q."/>
            <person name="Gargeya S."/>
            <person name="Alvarado L."/>
            <person name="Berlin A."/>
            <person name="Chapman S.B."/>
            <person name="Chen Z."/>
            <person name="Freedman E."/>
            <person name="Gellesch M."/>
            <person name="Goldberg J."/>
            <person name="Griggs A."/>
            <person name="Gujja S."/>
            <person name="Heilman E.R."/>
            <person name="Heiman D."/>
            <person name="Howarth C."/>
            <person name="Mehta T."/>
            <person name="Neiman D."/>
            <person name="Pearson M."/>
            <person name="Roberts A."/>
            <person name="Saif S."/>
            <person name="Shea T."/>
            <person name="Shenoy N."/>
            <person name="Sisk P."/>
            <person name="Stolte C."/>
            <person name="Sykes S."/>
            <person name="White J."/>
            <person name="Yandava C."/>
            <person name="Haas B."/>
            <person name="Henn M.R."/>
            <person name="Nusbaum C."/>
            <person name="Birren B."/>
        </authorList>
    </citation>
    <scope>NUCLEOTIDE SEQUENCE [LARGE SCALE GENOMIC DNA]</scope>
</reference>
<dbReference type="InterPro" id="IPR036869">
    <property type="entry name" value="J_dom_sf"/>
</dbReference>
<reference evidence="9" key="2">
    <citation type="submission" date="2016-11" db="UniProtKB">
        <authorList>
            <consortium name="WormBaseParasite"/>
        </authorList>
    </citation>
    <scope>IDENTIFICATION</scope>
</reference>
<protein>
    <submittedName>
        <fullName evidence="9">J domain-containing protein</fullName>
    </submittedName>
</protein>
<evidence type="ECO:0000313" key="8">
    <source>
        <dbReference type="Proteomes" id="UP000095285"/>
    </source>
</evidence>
<dbReference type="PANTHER" id="PTHR44825:SF1">
    <property type="entry name" value="DNAJ HOMOLOG SUBFAMILY C MEMBER 4"/>
    <property type="match status" value="1"/>
</dbReference>